<reference evidence="4" key="1">
    <citation type="journal article" date="2013" name="Proc. Natl. Acad. Sci. U.S.A.">
        <title>Improving the coverage of the cyanobacterial phylum using diversity-driven genome sequencing.</title>
        <authorList>
            <person name="Shih P.M."/>
            <person name="Wu D."/>
            <person name="Latifi A."/>
            <person name="Axen S.D."/>
            <person name="Fewer D.P."/>
            <person name="Talla E."/>
            <person name="Calteau A."/>
            <person name="Cai F."/>
            <person name="Tandeau de Marsac N."/>
            <person name="Rippka R."/>
            <person name="Herdman M."/>
            <person name="Sivonen K."/>
            <person name="Coursin T."/>
            <person name="Laurent T."/>
            <person name="Goodwin L."/>
            <person name="Nolan M."/>
            <person name="Davenport K.W."/>
            <person name="Han C.S."/>
            <person name="Rubin E.M."/>
            <person name="Eisen J.A."/>
            <person name="Woyke T."/>
            <person name="Gugger M."/>
            <person name="Kerfeld C.A."/>
        </authorList>
    </citation>
    <scope>NUCLEOTIDE SEQUENCE [LARGE SCALE GENOMIC DNA]</scope>
    <source>
        <strain evidence="4">ATCC 29371 / PCC 7437</strain>
    </source>
</reference>
<dbReference type="GO" id="GO:0005524">
    <property type="term" value="F:ATP binding"/>
    <property type="evidence" value="ECO:0007669"/>
    <property type="project" value="InterPro"/>
</dbReference>
<feature type="transmembrane region" description="Helical" evidence="1">
    <location>
        <begin position="86"/>
        <end position="102"/>
    </location>
</feature>
<proteinExistence type="predicted"/>
<dbReference type="InterPro" id="IPR005074">
    <property type="entry name" value="Peptidase_C39"/>
</dbReference>
<keyword evidence="1" id="KW-1133">Transmembrane helix</keyword>
<dbReference type="GO" id="GO:0006508">
    <property type="term" value="P:proteolysis"/>
    <property type="evidence" value="ECO:0007669"/>
    <property type="project" value="InterPro"/>
</dbReference>
<evidence type="ECO:0000256" key="1">
    <source>
        <dbReference type="SAM" id="Phobius"/>
    </source>
</evidence>
<name>K9XUK6_STAC7</name>
<organism evidence="3 4">
    <name type="scientific">Stanieria cyanosphaera (strain ATCC 29371 / PCC 7437)</name>
    <dbReference type="NCBI Taxonomy" id="111780"/>
    <lineage>
        <taxon>Bacteria</taxon>
        <taxon>Bacillati</taxon>
        <taxon>Cyanobacteriota</taxon>
        <taxon>Cyanophyceae</taxon>
        <taxon>Pleurocapsales</taxon>
        <taxon>Dermocarpellaceae</taxon>
        <taxon>Stanieria</taxon>
    </lineage>
</organism>
<evidence type="ECO:0000259" key="2">
    <source>
        <dbReference type="PROSITE" id="PS50990"/>
    </source>
</evidence>
<protein>
    <submittedName>
        <fullName evidence="3">Peptidase C39 bacteriocin processing</fullName>
    </submittedName>
</protein>
<evidence type="ECO:0000313" key="3">
    <source>
        <dbReference type="EMBL" id="AFZ35761.1"/>
    </source>
</evidence>
<dbReference type="eggNOG" id="COG3271">
    <property type="taxonomic scope" value="Bacteria"/>
</dbReference>
<dbReference type="OrthoDB" id="581326at2"/>
<dbReference type="KEGG" id="scs:Sta7437_2213"/>
<dbReference type="Proteomes" id="UP000010473">
    <property type="component" value="Chromosome"/>
</dbReference>
<dbReference type="Pfam" id="PF03412">
    <property type="entry name" value="Peptidase_C39"/>
    <property type="match status" value="1"/>
</dbReference>
<dbReference type="AlphaFoldDB" id="K9XUK6"/>
<dbReference type="HOGENOM" id="CLU_786884_0_0_3"/>
<evidence type="ECO:0000313" key="4">
    <source>
        <dbReference type="Proteomes" id="UP000010473"/>
    </source>
</evidence>
<dbReference type="Gene3D" id="3.90.70.10">
    <property type="entry name" value="Cysteine proteinases"/>
    <property type="match status" value="1"/>
</dbReference>
<keyword evidence="1" id="KW-0472">Membrane</keyword>
<gene>
    <name evidence="3" type="ordered locus">Sta7437_2213</name>
</gene>
<dbReference type="GO" id="GO:0016020">
    <property type="term" value="C:membrane"/>
    <property type="evidence" value="ECO:0007669"/>
    <property type="project" value="InterPro"/>
</dbReference>
<accession>K9XUK6</accession>
<dbReference type="PROSITE" id="PS50990">
    <property type="entry name" value="PEPTIDASE_C39"/>
    <property type="match status" value="1"/>
</dbReference>
<dbReference type="EMBL" id="CP003653">
    <property type="protein sequence ID" value="AFZ35761.1"/>
    <property type="molecule type" value="Genomic_DNA"/>
</dbReference>
<feature type="transmembrane region" description="Helical" evidence="1">
    <location>
        <begin position="39"/>
        <end position="57"/>
    </location>
</feature>
<feature type="transmembrane region" description="Helical" evidence="1">
    <location>
        <begin position="114"/>
        <end position="132"/>
    </location>
</feature>
<sequence>MSVLLFIAGIALISGGLFGKKLASLGVDSDSVLKKHQKLLIGLLIAIALLLISLIIIDKFNLVTLLPKLFPTSFLLYLGAYYDKSILLTGFFCLGFLVGFELRAKSSRQQIRQLLVALGAISFALSVLLYFLQPVDRFLGKSLIRDNVVIQTTEYTCAPSAIATLARYTKISPQLTEKEAVKLTKTTISGTNTLTEIRAMKKLGMNPQYQTNLTIKDLINLNKPALLHVKEKNRNNQGVRFSHAVALLGIEPQQQLFIIGNPYYGLQIKTLDEMKNYWFGEAILVNL</sequence>
<feature type="domain" description="Peptidase C39" evidence="2">
    <location>
        <begin position="151"/>
        <end position="285"/>
    </location>
</feature>
<dbReference type="RefSeq" id="WP_015193429.1">
    <property type="nucleotide sequence ID" value="NC_019748.1"/>
</dbReference>
<keyword evidence="4" id="KW-1185">Reference proteome</keyword>
<keyword evidence="1" id="KW-0812">Transmembrane</keyword>
<dbReference type="GO" id="GO:0008233">
    <property type="term" value="F:peptidase activity"/>
    <property type="evidence" value="ECO:0007669"/>
    <property type="project" value="InterPro"/>
</dbReference>